<keyword evidence="3" id="KW-0349">Heme</keyword>
<proteinExistence type="inferred from homology"/>
<evidence type="ECO:0000256" key="5">
    <source>
        <dbReference type="ARBA" id="ARBA00023002"/>
    </source>
</evidence>
<dbReference type="GO" id="GO:0046872">
    <property type="term" value="F:metal ion binding"/>
    <property type="evidence" value="ECO:0007669"/>
    <property type="project" value="UniProtKB-KW"/>
</dbReference>
<evidence type="ECO:0000313" key="11">
    <source>
        <dbReference type="Proteomes" id="UP001050691"/>
    </source>
</evidence>
<dbReference type="GO" id="GO:0004601">
    <property type="term" value="F:peroxidase activity"/>
    <property type="evidence" value="ECO:0007669"/>
    <property type="project" value="UniProtKB-KW"/>
</dbReference>
<evidence type="ECO:0000256" key="8">
    <source>
        <dbReference type="SAM" id="MobiDB-lite"/>
    </source>
</evidence>
<gene>
    <name evidence="10" type="ORF">Clacol_008817</name>
</gene>
<keyword evidence="11" id="KW-1185">Reference proteome</keyword>
<evidence type="ECO:0000256" key="2">
    <source>
        <dbReference type="ARBA" id="ARBA00022559"/>
    </source>
</evidence>
<keyword evidence="5" id="KW-0560">Oxidoreductase</keyword>
<protein>
    <recommendedName>
        <fullName evidence="9">Heme haloperoxidase family profile domain-containing protein</fullName>
    </recommendedName>
</protein>
<feature type="region of interest" description="Disordered" evidence="8">
    <location>
        <begin position="185"/>
        <end position="204"/>
    </location>
</feature>
<feature type="domain" description="Heme haloperoxidase family profile" evidence="9">
    <location>
        <begin position="74"/>
        <end position="377"/>
    </location>
</feature>
<evidence type="ECO:0000313" key="10">
    <source>
        <dbReference type="EMBL" id="GJJ14552.1"/>
    </source>
</evidence>
<dbReference type="PROSITE" id="PS51405">
    <property type="entry name" value="HEME_HALOPEROXIDASE"/>
    <property type="match status" value="1"/>
</dbReference>
<keyword evidence="2" id="KW-0575">Peroxidase</keyword>
<sequence>MPPLEKPRSLGLALRGRNTINFVSSKHSPDGHFEADEFRNWRLFNTPVDGYIRRRSKDQIDCMQNVEEEETNDGIHQWRPSKRHEARSPCPALNTAANHNYIPRHGRNLTAWCIIKGLRECYNISWGLAAMLTVGAFVILRWNGVGRGWINPTIDLDELAAHDVLEHNASLTRLDVDEIDLSTPFHRPTSVSTPPRSRSISSSSSTAVATNATSSSLFSFPWPFILNPSTYLYIPMMIISYLFSFIYHSSSISLPEPTTPSQTRKYPQASLRPNHSLIRALFADSASGTHFTLKDVARARIRRMETCPNPRVSRLLNHFADAELCISLAMFSPGKELKVDLESLREWFEEERLPRNWKPRKEIGVWENHQNTSRMQEMIKALKVYKSKSEKVRTVVFE</sequence>
<name>A0AAV5AIS5_9AGAM</name>
<dbReference type="PANTHER" id="PTHR33577">
    <property type="entry name" value="STERIGMATOCYSTIN BIOSYNTHESIS PEROXIDASE STCC-RELATED"/>
    <property type="match status" value="1"/>
</dbReference>
<dbReference type="SUPFAM" id="SSF47571">
    <property type="entry name" value="Cloroperoxidase"/>
    <property type="match status" value="1"/>
</dbReference>
<organism evidence="10 11">
    <name type="scientific">Clathrus columnatus</name>
    <dbReference type="NCBI Taxonomy" id="1419009"/>
    <lineage>
        <taxon>Eukaryota</taxon>
        <taxon>Fungi</taxon>
        <taxon>Dikarya</taxon>
        <taxon>Basidiomycota</taxon>
        <taxon>Agaricomycotina</taxon>
        <taxon>Agaricomycetes</taxon>
        <taxon>Phallomycetidae</taxon>
        <taxon>Phallales</taxon>
        <taxon>Clathraceae</taxon>
        <taxon>Clathrus</taxon>
    </lineage>
</organism>
<comment type="caution">
    <text evidence="10">The sequence shown here is derived from an EMBL/GenBank/DDBJ whole genome shotgun (WGS) entry which is preliminary data.</text>
</comment>
<dbReference type="PANTHER" id="PTHR33577:SF9">
    <property type="entry name" value="PEROXIDASE STCC"/>
    <property type="match status" value="1"/>
</dbReference>
<dbReference type="Proteomes" id="UP001050691">
    <property type="component" value="Unassembled WGS sequence"/>
</dbReference>
<evidence type="ECO:0000256" key="1">
    <source>
        <dbReference type="ARBA" id="ARBA00001970"/>
    </source>
</evidence>
<dbReference type="Gene3D" id="1.10.489.10">
    <property type="entry name" value="Chloroperoxidase-like"/>
    <property type="match status" value="1"/>
</dbReference>
<comment type="cofactor">
    <cofactor evidence="1">
        <name>heme b</name>
        <dbReference type="ChEBI" id="CHEBI:60344"/>
    </cofactor>
</comment>
<evidence type="ECO:0000259" key="9">
    <source>
        <dbReference type="PROSITE" id="PS51405"/>
    </source>
</evidence>
<accession>A0AAV5AIS5</accession>
<dbReference type="InterPro" id="IPR000028">
    <property type="entry name" value="Chloroperoxidase"/>
</dbReference>
<dbReference type="InterPro" id="IPR036851">
    <property type="entry name" value="Chloroperoxidase-like_sf"/>
</dbReference>
<keyword evidence="6" id="KW-0408">Iron</keyword>
<evidence type="ECO:0000256" key="6">
    <source>
        <dbReference type="ARBA" id="ARBA00023004"/>
    </source>
</evidence>
<dbReference type="Pfam" id="PF01328">
    <property type="entry name" value="Peroxidase_2"/>
    <property type="match status" value="2"/>
</dbReference>
<feature type="compositionally biased region" description="Low complexity" evidence="8">
    <location>
        <begin position="187"/>
        <end position="204"/>
    </location>
</feature>
<comment type="similarity">
    <text evidence="7">Belongs to the chloroperoxidase family.</text>
</comment>
<evidence type="ECO:0000256" key="7">
    <source>
        <dbReference type="ARBA" id="ARBA00025795"/>
    </source>
</evidence>
<reference evidence="10" key="1">
    <citation type="submission" date="2021-10" db="EMBL/GenBank/DDBJ databases">
        <title>De novo Genome Assembly of Clathrus columnatus (Basidiomycota, Fungi) Using Illumina and Nanopore Sequence Data.</title>
        <authorList>
            <person name="Ogiso-Tanaka E."/>
            <person name="Itagaki H."/>
            <person name="Hosoya T."/>
            <person name="Hosaka K."/>
        </authorList>
    </citation>
    <scope>NUCLEOTIDE SEQUENCE</scope>
    <source>
        <strain evidence="10">MO-923</strain>
    </source>
</reference>
<dbReference type="AlphaFoldDB" id="A0AAV5AIS5"/>
<evidence type="ECO:0000256" key="4">
    <source>
        <dbReference type="ARBA" id="ARBA00022723"/>
    </source>
</evidence>
<keyword evidence="4" id="KW-0479">Metal-binding</keyword>
<dbReference type="EMBL" id="BPWL01000010">
    <property type="protein sequence ID" value="GJJ14552.1"/>
    <property type="molecule type" value="Genomic_DNA"/>
</dbReference>
<evidence type="ECO:0000256" key="3">
    <source>
        <dbReference type="ARBA" id="ARBA00022617"/>
    </source>
</evidence>